<evidence type="ECO:0000256" key="1">
    <source>
        <dbReference type="SAM" id="SignalP"/>
    </source>
</evidence>
<protein>
    <submittedName>
        <fullName evidence="2">Uncharacterized protein</fullName>
    </submittedName>
</protein>
<keyword evidence="3" id="KW-1185">Reference proteome</keyword>
<evidence type="ECO:0000313" key="2">
    <source>
        <dbReference type="EMBL" id="KAF2888460.1"/>
    </source>
</evidence>
<sequence>MFKLFLCFLIILTYFNKVTKCTSETEWKQHVSTVSKFKCDIPQPRAFRFEEIAENVANVSELNSFQVIIPSVTVLHRCDRQTGVCHRSPQICAPVVLEEARLTFAFVPGPNSEEGSKIEYISVVATNHTSCGCISIRDFIV</sequence>
<accession>A0A8K0CRR4</accession>
<gene>
    <name evidence="2" type="ORF">ILUMI_17713</name>
</gene>
<dbReference type="Proteomes" id="UP000801492">
    <property type="component" value="Unassembled WGS sequence"/>
</dbReference>
<name>A0A8K0CRR4_IGNLU</name>
<reference evidence="2" key="1">
    <citation type="submission" date="2019-08" db="EMBL/GenBank/DDBJ databases">
        <title>The genome of the North American firefly Photinus pyralis.</title>
        <authorList>
            <consortium name="Photinus pyralis genome working group"/>
            <person name="Fallon T.R."/>
            <person name="Sander Lower S.E."/>
            <person name="Weng J.-K."/>
        </authorList>
    </citation>
    <scope>NUCLEOTIDE SEQUENCE</scope>
    <source>
        <strain evidence="2">TRF0915ILg1</strain>
        <tissue evidence="2">Whole body</tissue>
    </source>
</reference>
<dbReference type="Gene3D" id="2.10.90.10">
    <property type="entry name" value="Cystine-knot cytokines"/>
    <property type="match status" value="1"/>
</dbReference>
<comment type="caution">
    <text evidence="2">The sequence shown here is derived from an EMBL/GenBank/DDBJ whole genome shotgun (WGS) entry which is preliminary data.</text>
</comment>
<dbReference type="AlphaFoldDB" id="A0A8K0CRR4"/>
<dbReference type="SUPFAM" id="SSF57501">
    <property type="entry name" value="Cystine-knot cytokines"/>
    <property type="match status" value="1"/>
</dbReference>
<keyword evidence="1" id="KW-0732">Signal</keyword>
<feature type="chain" id="PRO_5035482846" evidence="1">
    <location>
        <begin position="22"/>
        <end position="141"/>
    </location>
</feature>
<organism evidence="2 3">
    <name type="scientific">Ignelater luminosus</name>
    <name type="common">Cucubano</name>
    <name type="synonym">Pyrophorus luminosus</name>
    <dbReference type="NCBI Taxonomy" id="2038154"/>
    <lineage>
        <taxon>Eukaryota</taxon>
        <taxon>Metazoa</taxon>
        <taxon>Ecdysozoa</taxon>
        <taxon>Arthropoda</taxon>
        <taxon>Hexapoda</taxon>
        <taxon>Insecta</taxon>
        <taxon>Pterygota</taxon>
        <taxon>Neoptera</taxon>
        <taxon>Endopterygota</taxon>
        <taxon>Coleoptera</taxon>
        <taxon>Polyphaga</taxon>
        <taxon>Elateriformia</taxon>
        <taxon>Elateroidea</taxon>
        <taxon>Elateridae</taxon>
        <taxon>Agrypninae</taxon>
        <taxon>Pyrophorini</taxon>
        <taxon>Ignelater</taxon>
    </lineage>
</organism>
<proteinExistence type="predicted"/>
<dbReference type="EMBL" id="VTPC01077097">
    <property type="protein sequence ID" value="KAF2888460.1"/>
    <property type="molecule type" value="Genomic_DNA"/>
</dbReference>
<dbReference type="GO" id="GO:0035099">
    <property type="term" value="P:hemocyte migration"/>
    <property type="evidence" value="ECO:0007669"/>
    <property type="project" value="TreeGrafter"/>
</dbReference>
<evidence type="ECO:0000313" key="3">
    <source>
        <dbReference type="Proteomes" id="UP000801492"/>
    </source>
</evidence>
<dbReference type="OrthoDB" id="6677701at2759"/>
<dbReference type="PANTHER" id="PTHR21719:SF1">
    <property type="entry name" value="FI06402P-RELATED"/>
    <property type="match status" value="1"/>
</dbReference>
<dbReference type="InterPro" id="IPR029034">
    <property type="entry name" value="Cystine-knot_cytokine"/>
</dbReference>
<feature type="signal peptide" evidence="1">
    <location>
        <begin position="1"/>
        <end position="21"/>
    </location>
</feature>
<dbReference type="PANTHER" id="PTHR21719">
    <property type="entry name" value="FI06402P-RELATED"/>
    <property type="match status" value="1"/>
</dbReference>